<evidence type="ECO:0000259" key="2">
    <source>
        <dbReference type="Pfam" id="PF12017"/>
    </source>
</evidence>
<accession>A0A6S7GYT0</accession>
<gene>
    <name evidence="4" type="ORF">PACLA_8A046090</name>
</gene>
<dbReference type="OrthoDB" id="8948150at2759"/>
<comment type="caution">
    <text evidence="4">The sequence shown here is derived from an EMBL/GenBank/DDBJ whole genome shotgun (WGS) entry which is preliminary data.</text>
</comment>
<keyword evidence="5" id="KW-1185">Reference proteome</keyword>
<dbReference type="InterPro" id="IPR021896">
    <property type="entry name" value="THAP9-like_HTH"/>
</dbReference>
<feature type="domain" description="THAP9-like helix-turn-helix" evidence="2">
    <location>
        <begin position="77"/>
        <end position="138"/>
    </location>
</feature>
<reference evidence="4" key="1">
    <citation type="submission" date="2020-04" db="EMBL/GenBank/DDBJ databases">
        <authorList>
            <person name="Alioto T."/>
            <person name="Alioto T."/>
            <person name="Gomez Garrido J."/>
        </authorList>
    </citation>
    <scope>NUCLEOTIDE SEQUENCE</scope>
    <source>
        <strain evidence="4">A484AB</strain>
    </source>
</reference>
<feature type="compositionally biased region" description="Polar residues" evidence="1">
    <location>
        <begin position="1"/>
        <end position="22"/>
    </location>
</feature>
<dbReference type="InterPro" id="IPR048365">
    <property type="entry name" value="TNP-like_RNaseH_N"/>
</dbReference>
<evidence type="ECO:0000313" key="5">
    <source>
        <dbReference type="Proteomes" id="UP001152795"/>
    </source>
</evidence>
<dbReference type="EMBL" id="CACRXK020002643">
    <property type="protein sequence ID" value="CAB3995336.1"/>
    <property type="molecule type" value="Genomic_DNA"/>
</dbReference>
<feature type="compositionally biased region" description="Basic and acidic residues" evidence="1">
    <location>
        <begin position="29"/>
        <end position="39"/>
    </location>
</feature>
<name>A0A6S7GYT0_PARCT</name>
<evidence type="ECO:0000256" key="1">
    <source>
        <dbReference type="SAM" id="MobiDB-lite"/>
    </source>
</evidence>
<feature type="region of interest" description="Disordered" evidence="1">
    <location>
        <begin position="1"/>
        <end position="39"/>
    </location>
</feature>
<dbReference type="Pfam" id="PF21787">
    <property type="entry name" value="TNP-like_RNaseH_N"/>
    <property type="match status" value="1"/>
</dbReference>
<organism evidence="4 5">
    <name type="scientific">Paramuricea clavata</name>
    <name type="common">Red gorgonian</name>
    <name type="synonym">Violescent sea-whip</name>
    <dbReference type="NCBI Taxonomy" id="317549"/>
    <lineage>
        <taxon>Eukaryota</taxon>
        <taxon>Metazoa</taxon>
        <taxon>Cnidaria</taxon>
        <taxon>Anthozoa</taxon>
        <taxon>Octocorallia</taxon>
        <taxon>Malacalcyonacea</taxon>
        <taxon>Plexauridae</taxon>
        <taxon>Paramuricea</taxon>
    </lineage>
</organism>
<feature type="domain" description="Transposable element P transposase-like RNase H" evidence="3">
    <location>
        <begin position="145"/>
        <end position="277"/>
    </location>
</feature>
<dbReference type="Proteomes" id="UP001152795">
    <property type="component" value="Unassembled WGS sequence"/>
</dbReference>
<evidence type="ECO:0000259" key="3">
    <source>
        <dbReference type="Pfam" id="PF21787"/>
    </source>
</evidence>
<proteinExistence type="predicted"/>
<protein>
    <submittedName>
        <fullName evidence="4">Transposable element P transposase</fullName>
    </submittedName>
</protein>
<dbReference type="AlphaFoldDB" id="A0A6S7GYT0"/>
<sequence length="330" mass="37406">MHLSNSFLQTQLTDTGSASNACGTRKKAGKQEKEKKYKRKIEQQKKQIQRLRHALNAKKKKPKVDQDTAIKALKTMLPESIVTFISMQITLHKKKKKGQRYSKEMKAFALSLFHVSGKAYRLVAKFFRLPTRSTLTKWISGLPTSSGLTKEAKAAIKTKVDVMSEASKMCIITMDELSLKANLQYDQLKDEVTGVVDFGNGDRIGEVANSALVFMARGITENWKQPLGYLLVHEACPSEKIKSTLFDTIDEVTSIGLNVKGIISDLGSNFQKLVRELNITPNQPWFTYKGRKLVYLYDPPHLIKAIRNNLMNYDFHFGEKIASWRDIESV</sequence>
<evidence type="ECO:0000313" key="4">
    <source>
        <dbReference type="EMBL" id="CAB3995336.1"/>
    </source>
</evidence>
<dbReference type="Pfam" id="PF12017">
    <property type="entry name" value="Tnp_P_element"/>
    <property type="match status" value="1"/>
</dbReference>